<keyword evidence="3" id="KW-1185">Reference proteome</keyword>
<dbReference type="RefSeq" id="XP_014148855.1">
    <property type="nucleotide sequence ID" value="XM_014293380.1"/>
</dbReference>
<dbReference type="GeneID" id="25913014"/>
<gene>
    <name evidence="2" type="ORF">SARC_12510</name>
</gene>
<dbReference type="EMBL" id="KQ243954">
    <property type="protein sequence ID" value="KNC74953.1"/>
    <property type="molecule type" value="Genomic_DNA"/>
</dbReference>
<reference evidence="2 3" key="1">
    <citation type="submission" date="2011-02" db="EMBL/GenBank/DDBJ databases">
        <title>The Genome Sequence of Sphaeroforma arctica JP610.</title>
        <authorList>
            <consortium name="The Broad Institute Genome Sequencing Platform"/>
            <person name="Russ C."/>
            <person name="Cuomo C."/>
            <person name="Young S.K."/>
            <person name="Zeng Q."/>
            <person name="Gargeya S."/>
            <person name="Alvarado L."/>
            <person name="Berlin A."/>
            <person name="Chapman S.B."/>
            <person name="Chen Z."/>
            <person name="Freedman E."/>
            <person name="Gellesch M."/>
            <person name="Goldberg J."/>
            <person name="Griggs A."/>
            <person name="Gujja S."/>
            <person name="Heilman E."/>
            <person name="Heiman D."/>
            <person name="Howarth C."/>
            <person name="Mehta T."/>
            <person name="Neiman D."/>
            <person name="Pearson M."/>
            <person name="Roberts A."/>
            <person name="Saif S."/>
            <person name="Shea T."/>
            <person name="Shenoy N."/>
            <person name="Sisk P."/>
            <person name="Stolte C."/>
            <person name="Sykes S."/>
            <person name="White J."/>
            <person name="Yandava C."/>
            <person name="Burger G."/>
            <person name="Gray M.W."/>
            <person name="Holland P.W.H."/>
            <person name="King N."/>
            <person name="Lang F.B.F."/>
            <person name="Roger A.J."/>
            <person name="Ruiz-Trillo I."/>
            <person name="Haas B."/>
            <person name="Nusbaum C."/>
            <person name="Birren B."/>
        </authorList>
    </citation>
    <scope>NUCLEOTIDE SEQUENCE [LARGE SCALE GENOMIC DNA]</scope>
    <source>
        <strain evidence="2 3">JP610</strain>
    </source>
</reference>
<dbReference type="Proteomes" id="UP000054560">
    <property type="component" value="Unassembled WGS sequence"/>
</dbReference>
<proteinExistence type="predicted"/>
<evidence type="ECO:0000313" key="3">
    <source>
        <dbReference type="Proteomes" id="UP000054560"/>
    </source>
</evidence>
<dbReference type="Gene3D" id="1.10.238.150">
    <property type="entry name" value="Formin, FH3 diaphanous domain"/>
    <property type="match status" value="1"/>
</dbReference>
<evidence type="ECO:0000313" key="2">
    <source>
        <dbReference type="EMBL" id="KNC74953.1"/>
    </source>
</evidence>
<evidence type="ECO:0000256" key="1">
    <source>
        <dbReference type="SAM" id="Coils"/>
    </source>
</evidence>
<name>A0A0L0FFX5_9EUKA</name>
<keyword evidence="1" id="KW-0175">Coiled coil</keyword>
<feature type="coiled-coil region" evidence="1">
    <location>
        <begin position="216"/>
        <end position="243"/>
    </location>
</feature>
<dbReference type="AlphaFoldDB" id="A0A0L0FFX5"/>
<sequence>MLILYNRTILPNHTSHAYPCYGYPQPQELKEVPNQTEEILEYIEVYESRTADDYAEYLARAEMALSNAGNTEYVNRVLDTVIDKRGAHNYYYNTILQRLVMVLAQCENNRDHYFHIMQKMLQGVILPEEHMVPNFSDFKVDTKRLGIASDGEVVDKKALSAAQKELEETRAKINIEKESRDKMKLDMYEANDMIEKEQRAIKQQLLAVQQQAHIEIAVASNLAEKVQRQINETKQKKDGLDTLADMLQRAIEGKISPSQLKIASIRTGAAMSVPPPPPPPAGRQTNVGLQSLVYIHF</sequence>
<protein>
    <submittedName>
        <fullName evidence="2">Uncharacterized protein</fullName>
    </submittedName>
</protein>
<accession>A0A0L0FFX5</accession>
<organism evidence="2 3">
    <name type="scientific">Sphaeroforma arctica JP610</name>
    <dbReference type="NCBI Taxonomy" id="667725"/>
    <lineage>
        <taxon>Eukaryota</taxon>
        <taxon>Ichthyosporea</taxon>
        <taxon>Ichthyophonida</taxon>
        <taxon>Sphaeroforma</taxon>
    </lineage>
</organism>